<dbReference type="Proteomes" id="UP000095658">
    <property type="component" value="Unassembled WGS sequence"/>
</dbReference>
<protein>
    <submittedName>
        <fullName evidence="1">Uncharacterized protein</fullName>
    </submittedName>
</protein>
<dbReference type="AlphaFoldDB" id="A0A1E7DQ64"/>
<keyword evidence="2" id="KW-1185">Reference proteome</keyword>
<dbReference type="RefSeq" id="WP_069938092.1">
    <property type="nucleotide sequence ID" value="NZ_MAMP01000020.1"/>
</dbReference>
<reference evidence="1 2" key="1">
    <citation type="submission" date="2016-06" db="EMBL/GenBank/DDBJ databases">
        <title>Domibacillus iocasae genome sequencing.</title>
        <authorList>
            <person name="Verma A."/>
            <person name="Pal Y."/>
            <person name="Ojha A.K."/>
            <person name="Krishnamurthi S."/>
        </authorList>
    </citation>
    <scope>NUCLEOTIDE SEQUENCE [LARGE SCALE GENOMIC DNA]</scope>
    <source>
        <strain evidence="1 2">DSM 29979</strain>
    </source>
</reference>
<comment type="caution">
    <text evidence="1">The sequence shown here is derived from an EMBL/GenBank/DDBJ whole genome shotgun (WGS) entry which is preliminary data.</text>
</comment>
<proteinExistence type="predicted"/>
<evidence type="ECO:0000313" key="2">
    <source>
        <dbReference type="Proteomes" id="UP000095658"/>
    </source>
</evidence>
<name>A0A1E7DQ64_9BACI</name>
<dbReference type="OrthoDB" id="2914487at2"/>
<gene>
    <name evidence="1" type="ORF">BA724_04175</name>
</gene>
<evidence type="ECO:0000313" key="1">
    <source>
        <dbReference type="EMBL" id="OES45211.1"/>
    </source>
</evidence>
<organism evidence="1 2">
    <name type="scientific">Domibacillus iocasae</name>
    <dbReference type="NCBI Taxonomy" id="1714016"/>
    <lineage>
        <taxon>Bacteria</taxon>
        <taxon>Bacillati</taxon>
        <taxon>Bacillota</taxon>
        <taxon>Bacilli</taxon>
        <taxon>Bacillales</taxon>
        <taxon>Bacillaceae</taxon>
        <taxon>Domibacillus</taxon>
    </lineage>
</organism>
<dbReference type="EMBL" id="MAMP01000020">
    <property type="protein sequence ID" value="OES45211.1"/>
    <property type="molecule type" value="Genomic_DNA"/>
</dbReference>
<accession>A0A1E7DQ64</accession>
<sequence>MRKEKEKIVMVCPFCEEEIQETDHVGVTQINSVVHLYCGAWPRPGERIINEGPFKKIAKKYL</sequence>